<comment type="cofactor">
    <cofactor evidence="1">
        <name>Zn(2+)</name>
        <dbReference type="ChEBI" id="CHEBI:29105"/>
    </cofactor>
</comment>
<gene>
    <name evidence="9" type="ORF">EW146_g9641</name>
</gene>
<keyword evidence="3" id="KW-0479">Metal-binding</keyword>
<dbReference type="GO" id="GO:0004000">
    <property type="term" value="F:adenosine deaminase activity"/>
    <property type="evidence" value="ECO:0007669"/>
    <property type="project" value="TreeGrafter"/>
</dbReference>
<dbReference type="GO" id="GO:0006154">
    <property type="term" value="P:adenosine catabolic process"/>
    <property type="evidence" value="ECO:0007669"/>
    <property type="project" value="TreeGrafter"/>
</dbReference>
<dbReference type="EMBL" id="SGPL01000890">
    <property type="protein sequence ID" value="THH06337.1"/>
    <property type="molecule type" value="Genomic_DNA"/>
</dbReference>
<comment type="caution">
    <text evidence="9">The sequence shown here is derived from an EMBL/GenBank/DDBJ whole genome shotgun (WGS) entry which is preliminary data.</text>
</comment>
<protein>
    <recommendedName>
        <fullName evidence="8">Adenosine deaminase domain-containing protein</fullName>
    </recommendedName>
</protein>
<comment type="catalytic activity">
    <reaction evidence="7">
        <text>N(6)-methyl-AMP + H2O + H(+) = IMP + methylamine</text>
        <dbReference type="Rhea" id="RHEA:16001"/>
        <dbReference type="ChEBI" id="CHEBI:15377"/>
        <dbReference type="ChEBI" id="CHEBI:15378"/>
        <dbReference type="ChEBI" id="CHEBI:58053"/>
        <dbReference type="ChEBI" id="CHEBI:59338"/>
        <dbReference type="ChEBI" id="CHEBI:144842"/>
    </reaction>
    <physiologicalReaction direction="left-to-right" evidence="7">
        <dbReference type="Rhea" id="RHEA:16002"/>
    </physiologicalReaction>
</comment>
<feature type="domain" description="Adenosine deaminase" evidence="8">
    <location>
        <begin position="33"/>
        <end position="350"/>
    </location>
</feature>
<dbReference type="GO" id="GO:0009117">
    <property type="term" value="P:nucleotide metabolic process"/>
    <property type="evidence" value="ECO:0007669"/>
    <property type="project" value="UniProtKB-KW"/>
</dbReference>
<reference evidence="9 10" key="1">
    <citation type="submission" date="2019-02" db="EMBL/GenBank/DDBJ databases">
        <title>Genome sequencing of the rare red list fungi Bondarzewia mesenterica.</title>
        <authorList>
            <person name="Buettner E."/>
            <person name="Kellner H."/>
        </authorList>
    </citation>
    <scope>NUCLEOTIDE SEQUENCE [LARGE SCALE GENOMIC DNA]</scope>
    <source>
        <strain evidence="9 10">DSM 108281</strain>
    </source>
</reference>
<dbReference type="InterPro" id="IPR001365">
    <property type="entry name" value="A_deaminase_dom"/>
</dbReference>
<dbReference type="PANTHER" id="PTHR11409">
    <property type="entry name" value="ADENOSINE DEAMINASE"/>
    <property type="match status" value="1"/>
</dbReference>
<dbReference type="PANTHER" id="PTHR11409:SF42">
    <property type="entry name" value="ADENOSINE DEAMINASE-LIKE PROTEIN"/>
    <property type="match status" value="1"/>
</dbReference>
<dbReference type="AlphaFoldDB" id="A0A4S4L519"/>
<evidence type="ECO:0000256" key="1">
    <source>
        <dbReference type="ARBA" id="ARBA00001947"/>
    </source>
</evidence>
<evidence type="ECO:0000256" key="5">
    <source>
        <dbReference type="ARBA" id="ARBA00022833"/>
    </source>
</evidence>
<dbReference type="GO" id="GO:0046103">
    <property type="term" value="P:inosine biosynthetic process"/>
    <property type="evidence" value="ECO:0007669"/>
    <property type="project" value="TreeGrafter"/>
</dbReference>
<dbReference type="InterPro" id="IPR032466">
    <property type="entry name" value="Metal_Hydrolase"/>
</dbReference>
<evidence type="ECO:0000313" key="9">
    <source>
        <dbReference type="EMBL" id="THH06337.1"/>
    </source>
</evidence>
<evidence type="ECO:0000256" key="4">
    <source>
        <dbReference type="ARBA" id="ARBA00022801"/>
    </source>
</evidence>
<evidence type="ECO:0000256" key="3">
    <source>
        <dbReference type="ARBA" id="ARBA00022723"/>
    </source>
</evidence>
<evidence type="ECO:0000256" key="6">
    <source>
        <dbReference type="ARBA" id="ARBA00023080"/>
    </source>
</evidence>
<keyword evidence="6" id="KW-0546">Nucleotide metabolism</keyword>
<keyword evidence="5" id="KW-0862">Zinc</keyword>
<evidence type="ECO:0000256" key="7">
    <source>
        <dbReference type="ARBA" id="ARBA00048787"/>
    </source>
</evidence>
<keyword evidence="10" id="KW-1185">Reference proteome</keyword>
<dbReference type="Gene3D" id="3.20.20.140">
    <property type="entry name" value="Metal-dependent hydrolases"/>
    <property type="match status" value="1"/>
</dbReference>
<evidence type="ECO:0000259" key="8">
    <source>
        <dbReference type="Pfam" id="PF00962"/>
    </source>
</evidence>
<dbReference type="GO" id="GO:0046872">
    <property type="term" value="F:metal ion binding"/>
    <property type="evidence" value="ECO:0007669"/>
    <property type="project" value="UniProtKB-KW"/>
</dbReference>
<dbReference type="InterPro" id="IPR006330">
    <property type="entry name" value="Ado/ade_deaminase"/>
</dbReference>
<sequence length="353" mass="38361">MPSKAISSPIAGPAKAALSALSSTQIAFLQRLPKAELHAHLNGSIPLAVLQDLARDHAARCASPSTSDIVVSGIERLQAGVQLDQIGDFFGLFPAIYALTATAPALRRATRSVLEHFLDGPAPQVTYLELRTTPKENEHMTRREYLEIVLEEVERYTAEQAALIVSLDRRMDGEVAEHVVGLSAQLRREGRRVVGVDLCGDPMAGDVTVFSECFSAAKDAGLGVTLHIAETEQNSAAETLQLLSCGPTRLGHATFLNDDAKKVVHTDEMCIEICLTSNLLCKTVGTLDDHHIRYYLAHDHPIAICTDDVLPFRTSMIGEYALLMAPKPLGLALTEQEIARVAQMSMDSRFRVA</sequence>
<dbReference type="Pfam" id="PF00962">
    <property type="entry name" value="A_deaminase"/>
    <property type="match status" value="1"/>
</dbReference>
<name>A0A4S4L519_9AGAM</name>
<evidence type="ECO:0000256" key="2">
    <source>
        <dbReference type="ARBA" id="ARBA00006676"/>
    </source>
</evidence>
<comment type="similarity">
    <text evidence="2">Belongs to the metallo-dependent hydrolases superfamily. Adenosine and AMP deaminases family.</text>
</comment>
<accession>A0A4S4L519</accession>
<dbReference type="Proteomes" id="UP000310158">
    <property type="component" value="Unassembled WGS sequence"/>
</dbReference>
<dbReference type="OrthoDB" id="272271at2759"/>
<organism evidence="9 10">
    <name type="scientific">Bondarzewia mesenterica</name>
    <dbReference type="NCBI Taxonomy" id="1095465"/>
    <lineage>
        <taxon>Eukaryota</taxon>
        <taxon>Fungi</taxon>
        <taxon>Dikarya</taxon>
        <taxon>Basidiomycota</taxon>
        <taxon>Agaricomycotina</taxon>
        <taxon>Agaricomycetes</taxon>
        <taxon>Russulales</taxon>
        <taxon>Bondarzewiaceae</taxon>
        <taxon>Bondarzewia</taxon>
    </lineage>
</organism>
<evidence type="ECO:0000313" key="10">
    <source>
        <dbReference type="Proteomes" id="UP000310158"/>
    </source>
</evidence>
<dbReference type="SUPFAM" id="SSF51556">
    <property type="entry name" value="Metallo-dependent hydrolases"/>
    <property type="match status" value="1"/>
</dbReference>
<keyword evidence="4" id="KW-0378">Hydrolase</keyword>
<proteinExistence type="inferred from homology"/>